<comment type="caution">
    <text evidence="1">The sequence shown here is derived from an EMBL/GenBank/DDBJ whole genome shotgun (WGS) entry which is preliminary data.</text>
</comment>
<keyword evidence="2" id="KW-1185">Reference proteome</keyword>
<evidence type="ECO:0000313" key="1">
    <source>
        <dbReference type="EMBL" id="KAJ8970479.1"/>
    </source>
</evidence>
<dbReference type="PANTHER" id="PTHR23077:SF9">
    <property type="entry name" value="PEROXISOMAL ATPASE PEX6"/>
    <property type="match status" value="1"/>
</dbReference>
<protein>
    <submittedName>
        <fullName evidence="1">Uncharacterized protein</fullName>
    </submittedName>
</protein>
<sequence>MARNFGKNNEGQYDERIMGYFAHELTSYLKVTNFQSFYFAATFDVNAPNIAQREQILKWILEARNRKIDTDLNEIANKTPVNELTPEIEQGIVSEDNFTKALEYMQSNYNESIGAPKVPKVQWADVGGLDDVKEEIIKTITLSFKAS</sequence>
<evidence type="ECO:0000313" key="2">
    <source>
        <dbReference type="Proteomes" id="UP001162164"/>
    </source>
</evidence>
<reference evidence="1" key="1">
    <citation type="journal article" date="2023" name="Insect Mol. Biol.">
        <title>Genome sequencing provides insights into the evolution of gene families encoding plant cell wall-degrading enzymes in longhorned beetles.</title>
        <authorList>
            <person name="Shin N.R."/>
            <person name="Okamura Y."/>
            <person name="Kirsch R."/>
            <person name="Pauchet Y."/>
        </authorList>
    </citation>
    <scope>NUCLEOTIDE SEQUENCE</scope>
    <source>
        <strain evidence="1">MMC_N1</strain>
    </source>
</reference>
<organism evidence="1 2">
    <name type="scientific">Molorchus minor</name>
    <dbReference type="NCBI Taxonomy" id="1323400"/>
    <lineage>
        <taxon>Eukaryota</taxon>
        <taxon>Metazoa</taxon>
        <taxon>Ecdysozoa</taxon>
        <taxon>Arthropoda</taxon>
        <taxon>Hexapoda</taxon>
        <taxon>Insecta</taxon>
        <taxon>Pterygota</taxon>
        <taxon>Neoptera</taxon>
        <taxon>Endopterygota</taxon>
        <taxon>Coleoptera</taxon>
        <taxon>Polyphaga</taxon>
        <taxon>Cucujiformia</taxon>
        <taxon>Chrysomeloidea</taxon>
        <taxon>Cerambycidae</taxon>
        <taxon>Lamiinae</taxon>
        <taxon>Monochamini</taxon>
        <taxon>Molorchus</taxon>
    </lineage>
</organism>
<dbReference type="EMBL" id="JAPWTJ010001618">
    <property type="protein sequence ID" value="KAJ8970479.1"/>
    <property type="molecule type" value="Genomic_DNA"/>
</dbReference>
<dbReference type="PANTHER" id="PTHR23077">
    <property type="entry name" value="AAA-FAMILY ATPASE"/>
    <property type="match status" value="1"/>
</dbReference>
<dbReference type="InterPro" id="IPR050168">
    <property type="entry name" value="AAA_ATPase_domain"/>
</dbReference>
<name>A0ABQ9J0D3_9CUCU</name>
<proteinExistence type="predicted"/>
<dbReference type="Proteomes" id="UP001162164">
    <property type="component" value="Unassembled WGS sequence"/>
</dbReference>
<gene>
    <name evidence="1" type="ORF">NQ317_017745</name>
</gene>
<accession>A0ABQ9J0D3</accession>